<reference evidence="6 7" key="1">
    <citation type="submission" date="2018-02" db="EMBL/GenBank/DDBJ databases">
        <title>Genomic Reconstructions from Amazon Rainforest and Pasture Soil Reveal Novel Insights into the Physiology of Candidate Phyla in Tropical Sites.</title>
        <authorList>
            <person name="Kroeger M.E."/>
            <person name="Delmont T."/>
            <person name="Eren A.M."/>
            <person name="Guo J."/>
            <person name="Meyer K.M."/>
            <person name="Khan K."/>
            <person name="Rodrigues J.L.M."/>
            <person name="Bohannan B.J.M."/>
            <person name="Tringe S."/>
            <person name="Borges C.D."/>
            <person name="Tiedje J."/>
            <person name="Tsai S.M."/>
            <person name="Nusslein K."/>
        </authorList>
    </citation>
    <scope>NUCLEOTIDE SEQUENCE [LARGE SCALE GENOMIC DNA]</scope>
    <source>
        <strain evidence="6">Amazon FNV 2010 28 9</strain>
    </source>
</reference>
<dbReference type="Pfam" id="PF04794">
    <property type="entry name" value="YdjC"/>
    <property type="match status" value="1"/>
</dbReference>
<dbReference type="InterPro" id="IPR011330">
    <property type="entry name" value="Glyco_hydro/deAcase_b/a-brl"/>
</dbReference>
<evidence type="ECO:0000313" key="7">
    <source>
        <dbReference type="Proteomes" id="UP000246104"/>
    </source>
</evidence>
<keyword evidence="5" id="KW-0119">Carbohydrate metabolism</keyword>
<dbReference type="EMBL" id="PSRQ01000044">
    <property type="protein sequence ID" value="PWU23162.1"/>
    <property type="molecule type" value="Genomic_DNA"/>
</dbReference>
<dbReference type="GO" id="GO:0046872">
    <property type="term" value="F:metal ion binding"/>
    <property type="evidence" value="ECO:0007669"/>
    <property type="project" value="UniProtKB-KW"/>
</dbReference>
<dbReference type="InterPro" id="IPR006879">
    <property type="entry name" value="YdjC-like"/>
</dbReference>
<comment type="caution">
    <text evidence="6">The sequence shown here is derived from an EMBL/GenBank/DDBJ whole genome shotgun (WGS) entry which is preliminary data.</text>
</comment>
<dbReference type="SUPFAM" id="SSF88713">
    <property type="entry name" value="Glycoside hydrolase/deacetylase"/>
    <property type="match status" value="1"/>
</dbReference>
<dbReference type="GO" id="GO:0005975">
    <property type="term" value="P:carbohydrate metabolic process"/>
    <property type="evidence" value="ECO:0007669"/>
    <property type="project" value="InterPro"/>
</dbReference>
<evidence type="ECO:0008006" key="8">
    <source>
        <dbReference type="Google" id="ProtNLM"/>
    </source>
</evidence>
<evidence type="ECO:0000256" key="3">
    <source>
        <dbReference type="ARBA" id="ARBA00022801"/>
    </source>
</evidence>
<keyword evidence="3" id="KW-0378">Hydrolase</keyword>
<sequence>MKAITINADDFGMSQEINAGIKQGIEAGVLTSVSIMTNMPFFEDAVRFLKKHPEIYVGLHFNITEGTPVSPLNKVGLLLREDNHFFSWVLIASRLFISVHAVKDIQTELLAQYEKLEKTGLKISHIDSHHHIHLHSRIFPIVISLAKRKGVKALRCRRFNIWNITNGIKIIPNLKQMIILSLCLYNNIRYRQYKELFSTDALYDLNWDNCISEKKLLSIFNHLPDGITGIICHPATMSKTGNKMFLTPRFHCLQLMLKPSIRKKILEYKLTKEMNIQRDQFLQQVILSSQ</sequence>
<keyword evidence="4" id="KW-0460">Magnesium</keyword>
<evidence type="ECO:0000256" key="5">
    <source>
        <dbReference type="ARBA" id="ARBA00023277"/>
    </source>
</evidence>
<dbReference type="GO" id="GO:0016787">
    <property type="term" value="F:hydrolase activity"/>
    <property type="evidence" value="ECO:0007669"/>
    <property type="project" value="UniProtKB-KW"/>
</dbReference>
<keyword evidence="2" id="KW-0479">Metal-binding</keyword>
<dbReference type="Gene3D" id="3.20.20.370">
    <property type="entry name" value="Glycoside hydrolase/deacetylase"/>
    <property type="match status" value="1"/>
</dbReference>
<evidence type="ECO:0000256" key="2">
    <source>
        <dbReference type="ARBA" id="ARBA00022723"/>
    </source>
</evidence>
<protein>
    <recommendedName>
        <fullName evidence="8">ChbG/HpnK family deacetylase</fullName>
    </recommendedName>
</protein>
<evidence type="ECO:0000313" key="6">
    <source>
        <dbReference type="EMBL" id="PWU23162.1"/>
    </source>
</evidence>
<name>A0A317JPT0_9BACT</name>
<dbReference type="GO" id="GO:0019213">
    <property type="term" value="F:deacetylase activity"/>
    <property type="evidence" value="ECO:0007669"/>
    <property type="project" value="TreeGrafter"/>
</dbReference>
<comment type="cofactor">
    <cofactor evidence="1">
        <name>Mg(2+)</name>
        <dbReference type="ChEBI" id="CHEBI:18420"/>
    </cofactor>
</comment>
<evidence type="ECO:0000256" key="1">
    <source>
        <dbReference type="ARBA" id="ARBA00001946"/>
    </source>
</evidence>
<evidence type="ECO:0000256" key="4">
    <source>
        <dbReference type="ARBA" id="ARBA00022842"/>
    </source>
</evidence>
<dbReference type="AlphaFoldDB" id="A0A317JPT0"/>
<accession>A0A317JPT0</accession>
<organism evidence="6 7">
    <name type="scientific">Candidatus Cerribacteria bacterium 'Amazon FNV 2010 28 9'</name>
    <dbReference type="NCBI Taxonomy" id="2081795"/>
    <lineage>
        <taxon>Bacteria</taxon>
        <taxon>Candidatus Cerribacteria</taxon>
    </lineage>
</organism>
<gene>
    <name evidence="6" type="ORF">C5B42_03915</name>
</gene>
<dbReference type="PANTHER" id="PTHR31609:SF1">
    <property type="entry name" value="CARBOHYDRATE DEACETYLASE"/>
    <property type="match status" value="1"/>
</dbReference>
<dbReference type="Proteomes" id="UP000246104">
    <property type="component" value="Unassembled WGS sequence"/>
</dbReference>
<dbReference type="PANTHER" id="PTHR31609">
    <property type="entry name" value="YDJC DEACETYLASE FAMILY MEMBER"/>
    <property type="match status" value="1"/>
</dbReference>
<proteinExistence type="predicted"/>